<evidence type="ECO:0000313" key="2">
    <source>
        <dbReference type="EMBL" id="KAK8863954.1"/>
    </source>
</evidence>
<dbReference type="SUPFAM" id="SSF48371">
    <property type="entry name" value="ARM repeat"/>
    <property type="match status" value="1"/>
</dbReference>
<name>A0ABR2IJV6_9EUKA</name>
<dbReference type="PANTHER" id="PTHR10257:SF3">
    <property type="entry name" value="SERINE_THREONINE-PROTEIN PHOSPHATASE 2A 56 KDA REGULATORY SUBUNIT GAMMA ISOFORM"/>
    <property type="match status" value="1"/>
</dbReference>
<dbReference type="InterPro" id="IPR002554">
    <property type="entry name" value="PP2A_B56"/>
</dbReference>
<organism evidence="2 3">
    <name type="scientific">Tritrichomonas musculus</name>
    <dbReference type="NCBI Taxonomy" id="1915356"/>
    <lineage>
        <taxon>Eukaryota</taxon>
        <taxon>Metamonada</taxon>
        <taxon>Parabasalia</taxon>
        <taxon>Tritrichomonadida</taxon>
        <taxon>Tritrichomonadidae</taxon>
        <taxon>Tritrichomonas</taxon>
    </lineage>
</organism>
<protein>
    <recommendedName>
        <fullName evidence="4">Phosphoprotein phosphatase</fullName>
    </recommendedName>
</protein>
<evidence type="ECO:0000313" key="3">
    <source>
        <dbReference type="Proteomes" id="UP001470230"/>
    </source>
</evidence>
<accession>A0ABR2IJV6</accession>
<feature type="compositionally biased region" description="Basic residues" evidence="1">
    <location>
        <begin position="1"/>
        <end position="18"/>
    </location>
</feature>
<sequence length="478" mass="55181">MKKKVVSKKPKIIKPKGKARSDPIRLRQKRDMPDVELGLTVDLTFHFSAGHPTRSDDLNIKGSKPFNETPVKDHIRLFEHKVKECMKLCDFSNPRKDQKAKATKTQLLKHLDSCFTQPDLLKNITPQCVKILIDMISVNIFRRLPINPIRGPLDAHDSVIDDGWPHISLAYNCLFDSFACSYTGNFITQSFIYKLIENGTSLFDEERIRVGEILKAIYYRYMELRAGMRKSLGFYFKMHRCSPELLQFYGICIDGFNSPLKAEHQKFFNESLNPLHSHKDLITFHQSLINCISKLISKQGSLISETFKYMQKHWPVSERAKQIAFLNEVEELLMKHQLELNQENVKSAFMVIQYGAYNDNSDVVDKCIDILTNPKLVEMMIKYSNAIFPIIVESLLKSAKLHWDPTITGNAMLALNAINEMDPEVFRKVNESRMQNSKTKKLTLSTWNSKWLKILDSAKVFDPEISNLNFDSIRKPVT</sequence>
<dbReference type="Proteomes" id="UP001470230">
    <property type="component" value="Unassembled WGS sequence"/>
</dbReference>
<reference evidence="2 3" key="1">
    <citation type="submission" date="2024-04" db="EMBL/GenBank/DDBJ databases">
        <title>Tritrichomonas musculus Genome.</title>
        <authorList>
            <person name="Alves-Ferreira E."/>
            <person name="Grigg M."/>
            <person name="Lorenzi H."/>
            <person name="Galac M."/>
        </authorList>
    </citation>
    <scope>NUCLEOTIDE SEQUENCE [LARGE SCALE GENOMIC DNA]</scope>
    <source>
        <strain evidence="2 3">EAF2021</strain>
    </source>
</reference>
<dbReference type="InterPro" id="IPR016024">
    <property type="entry name" value="ARM-type_fold"/>
</dbReference>
<dbReference type="EMBL" id="JAPFFF010000017">
    <property type="protein sequence ID" value="KAK8863954.1"/>
    <property type="molecule type" value="Genomic_DNA"/>
</dbReference>
<dbReference type="PANTHER" id="PTHR10257">
    <property type="entry name" value="SERINE/THREONINE PROTEIN PHOSPHATASE 2A PP2A REGULATORY SUBUNIT B"/>
    <property type="match status" value="1"/>
</dbReference>
<dbReference type="Pfam" id="PF01603">
    <property type="entry name" value="B56"/>
    <property type="match status" value="1"/>
</dbReference>
<comment type="caution">
    <text evidence="2">The sequence shown here is derived from an EMBL/GenBank/DDBJ whole genome shotgun (WGS) entry which is preliminary data.</text>
</comment>
<evidence type="ECO:0000256" key="1">
    <source>
        <dbReference type="SAM" id="MobiDB-lite"/>
    </source>
</evidence>
<evidence type="ECO:0008006" key="4">
    <source>
        <dbReference type="Google" id="ProtNLM"/>
    </source>
</evidence>
<proteinExistence type="predicted"/>
<dbReference type="InterPro" id="IPR011989">
    <property type="entry name" value="ARM-like"/>
</dbReference>
<feature type="region of interest" description="Disordered" evidence="1">
    <location>
        <begin position="1"/>
        <end position="23"/>
    </location>
</feature>
<dbReference type="Gene3D" id="1.25.10.10">
    <property type="entry name" value="Leucine-rich Repeat Variant"/>
    <property type="match status" value="1"/>
</dbReference>
<keyword evidence="3" id="KW-1185">Reference proteome</keyword>
<gene>
    <name evidence="2" type="ORF">M9Y10_011648</name>
</gene>